<dbReference type="SMART" id="SM00034">
    <property type="entry name" value="CLECT"/>
    <property type="match status" value="1"/>
</dbReference>
<dbReference type="EMBL" id="BTRK01000003">
    <property type="protein sequence ID" value="GMR43566.1"/>
    <property type="molecule type" value="Genomic_DNA"/>
</dbReference>
<dbReference type="Pfam" id="PF13519">
    <property type="entry name" value="VWA_2"/>
    <property type="match status" value="1"/>
</dbReference>
<dbReference type="InterPro" id="IPR036465">
    <property type="entry name" value="vWFA_dom_sf"/>
</dbReference>
<dbReference type="Gene3D" id="3.10.100.10">
    <property type="entry name" value="Mannose-Binding Protein A, subunit A"/>
    <property type="match status" value="1"/>
</dbReference>
<keyword evidence="4" id="KW-1185">Reference proteome</keyword>
<dbReference type="AlphaFoldDB" id="A0AAN5CHC7"/>
<gene>
    <name evidence="3" type="ORF">PMAYCL1PPCAC_13761</name>
</gene>
<dbReference type="PANTHER" id="PTHR31024:SF3">
    <property type="entry name" value="C-TYPE LECTIN-RELATED"/>
    <property type="match status" value="1"/>
</dbReference>
<protein>
    <recommendedName>
        <fullName evidence="5">C-type lectin</fullName>
    </recommendedName>
</protein>
<organism evidence="3 4">
    <name type="scientific">Pristionchus mayeri</name>
    <dbReference type="NCBI Taxonomy" id="1317129"/>
    <lineage>
        <taxon>Eukaryota</taxon>
        <taxon>Metazoa</taxon>
        <taxon>Ecdysozoa</taxon>
        <taxon>Nematoda</taxon>
        <taxon>Chromadorea</taxon>
        <taxon>Rhabditida</taxon>
        <taxon>Rhabditina</taxon>
        <taxon>Diplogasteromorpha</taxon>
        <taxon>Diplogasteroidea</taxon>
        <taxon>Neodiplogasteridae</taxon>
        <taxon>Pristionchus</taxon>
    </lineage>
</organism>
<comment type="caution">
    <text evidence="3">The sequence shown here is derived from an EMBL/GenBank/DDBJ whole genome shotgun (WGS) entry which is preliminary data.</text>
</comment>
<dbReference type="InterPro" id="IPR001304">
    <property type="entry name" value="C-type_lectin-like"/>
</dbReference>
<evidence type="ECO:0000259" key="1">
    <source>
        <dbReference type="PROSITE" id="PS50041"/>
    </source>
</evidence>
<dbReference type="PANTHER" id="PTHR31024">
    <property type="entry name" value="C-TYPE LECTIN"/>
    <property type="match status" value="1"/>
</dbReference>
<dbReference type="InterPro" id="IPR002035">
    <property type="entry name" value="VWF_A"/>
</dbReference>
<dbReference type="InterPro" id="IPR016186">
    <property type="entry name" value="C-type_lectin-like/link_sf"/>
</dbReference>
<dbReference type="Gene3D" id="3.40.50.410">
    <property type="entry name" value="von Willebrand factor, type A domain"/>
    <property type="match status" value="1"/>
</dbReference>
<dbReference type="PROSITE" id="PS50041">
    <property type="entry name" value="C_TYPE_LECTIN_2"/>
    <property type="match status" value="1"/>
</dbReference>
<dbReference type="SUPFAM" id="SSF53300">
    <property type="entry name" value="vWA-like"/>
    <property type="match status" value="1"/>
</dbReference>
<sequence>FQLMDSGRTETGTNVCVFLEEGLPPSTDYLGKIFVQDQFSKTKYSLYDIASSASHCVKGGGEWQMISDKPSGLSCDKEIAIIFTSDDKTEYVLATRDVAEHRTRNGRVTFVSPWGGMKIVADNIQADLTVYTGGGVGTSELLYPLKTWSSPDVPRYFDSFDNVLTFVTKSNDFIYQVTSEYRNTSTIQIGEKTVILTSGKSDNVMNLHPEENYLRYSLLEAATANVNGSLSLDPSYKGYINFTVRGDYMNEERSFTEATIDWHFYASYFEVKYLTSVRSEDIWLNEDTFVIEIDMSDLPTDITPIPGLHTDAPPAAAGLSDNYCKCGFADDWFDDWDPATIWVDVIIILDTSQSMGKSLDEAKSVVTSFVGLMSTDTTAEFYSRIGVIAVADTAEVIYNLNMSSSDDLNMVKQHKIDKIDIEKTFQGALTMFADGTKASSYRENAQQIIYFLTTSATSGILNGVDDFKTGGGIIIVNDFILEETVPDPGLQKLASDGFFFTDLSENYISSLGVFCEANCFCSPDAHPFNDDDWSIRTRANRGCFHPVNNGIPLQKARETCQKEGRYLVSIHDQEKELFVNGVASIFGGKKKYWLGYQHDGNEWIWDDKSTNPYASWDSITNQPDTKDGKNLCAYALQGTGFNVNWTATNCGSGGIIYVCESPPCSIGYKDC</sequence>
<evidence type="ECO:0000259" key="2">
    <source>
        <dbReference type="PROSITE" id="PS50234"/>
    </source>
</evidence>
<reference evidence="4" key="1">
    <citation type="submission" date="2022-10" db="EMBL/GenBank/DDBJ databases">
        <title>Genome assembly of Pristionchus species.</title>
        <authorList>
            <person name="Yoshida K."/>
            <person name="Sommer R.J."/>
        </authorList>
    </citation>
    <scope>NUCLEOTIDE SEQUENCE [LARGE SCALE GENOMIC DNA]</scope>
    <source>
        <strain evidence="4">RS5460</strain>
    </source>
</reference>
<evidence type="ECO:0008006" key="5">
    <source>
        <dbReference type="Google" id="ProtNLM"/>
    </source>
</evidence>
<feature type="domain" description="VWFA" evidence="2">
    <location>
        <begin position="344"/>
        <end position="517"/>
    </location>
</feature>
<dbReference type="InterPro" id="IPR016187">
    <property type="entry name" value="CTDL_fold"/>
</dbReference>
<dbReference type="Pfam" id="PF00059">
    <property type="entry name" value="Lectin_C"/>
    <property type="match status" value="1"/>
</dbReference>
<evidence type="ECO:0000313" key="4">
    <source>
        <dbReference type="Proteomes" id="UP001328107"/>
    </source>
</evidence>
<proteinExistence type="predicted"/>
<accession>A0AAN5CHC7</accession>
<feature type="domain" description="C-type lectin" evidence="1">
    <location>
        <begin position="539"/>
        <end position="650"/>
    </location>
</feature>
<dbReference type="PROSITE" id="PS50234">
    <property type="entry name" value="VWFA"/>
    <property type="match status" value="1"/>
</dbReference>
<dbReference type="CDD" id="cd00037">
    <property type="entry name" value="CLECT"/>
    <property type="match status" value="1"/>
</dbReference>
<name>A0AAN5CHC7_9BILA</name>
<dbReference type="SUPFAM" id="SSF56436">
    <property type="entry name" value="C-type lectin-like"/>
    <property type="match status" value="1"/>
</dbReference>
<feature type="non-terminal residue" evidence="3">
    <location>
        <position position="1"/>
    </location>
</feature>
<evidence type="ECO:0000313" key="3">
    <source>
        <dbReference type="EMBL" id="GMR43566.1"/>
    </source>
</evidence>
<dbReference type="Proteomes" id="UP001328107">
    <property type="component" value="Unassembled WGS sequence"/>
</dbReference>